<feature type="signal peptide" evidence="1">
    <location>
        <begin position="1"/>
        <end position="21"/>
    </location>
</feature>
<accession>A0A150GLC2</accession>
<evidence type="ECO:0000256" key="1">
    <source>
        <dbReference type="SAM" id="SignalP"/>
    </source>
</evidence>
<organism evidence="2 3">
    <name type="scientific">Gonium pectorale</name>
    <name type="common">Green alga</name>
    <dbReference type="NCBI Taxonomy" id="33097"/>
    <lineage>
        <taxon>Eukaryota</taxon>
        <taxon>Viridiplantae</taxon>
        <taxon>Chlorophyta</taxon>
        <taxon>core chlorophytes</taxon>
        <taxon>Chlorophyceae</taxon>
        <taxon>CS clade</taxon>
        <taxon>Chlamydomonadales</taxon>
        <taxon>Volvocaceae</taxon>
        <taxon>Gonium</taxon>
    </lineage>
</organism>
<comment type="caution">
    <text evidence="2">The sequence shown here is derived from an EMBL/GenBank/DDBJ whole genome shotgun (WGS) entry which is preliminary data.</text>
</comment>
<gene>
    <name evidence="2" type="ORF">GPECTOR_15g306</name>
</gene>
<sequence length="104" mass="11140">MNLAFLLTILVVAAAAGLLRAELAEQPRLESVVCRNGAQLAAALADPGVGTALLPTDMVLKDDDWASLKTPVTVKRNFTIMGTAAERLVKLDFNFVRHKPVAVK</sequence>
<evidence type="ECO:0000313" key="2">
    <source>
        <dbReference type="EMBL" id="KXZ50623.1"/>
    </source>
</evidence>
<name>A0A150GLC2_GONPE</name>
<evidence type="ECO:0000313" key="3">
    <source>
        <dbReference type="Proteomes" id="UP000075714"/>
    </source>
</evidence>
<feature type="chain" id="PRO_5007562095" evidence="1">
    <location>
        <begin position="22"/>
        <end position="104"/>
    </location>
</feature>
<dbReference type="AlphaFoldDB" id="A0A150GLC2"/>
<protein>
    <submittedName>
        <fullName evidence="2">Uncharacterized protein</fullName>
    </submittedName>
</protein>
<dbReference type="Proteomes" id="UP000075714">
    <property type="component" value="Unassembled WGS sequence"/>
</dbReference>
<proteinExistence type="predicted"/>
<dbReference type="EMBL" id="LSYV01000016">
    <property type="protein sequence ID" value="KXZ50623.1"/>
    <property type="molecule type" value="Genomic_DNA"/>
</dbReference>
<reference evidence="3" key="1">
    <citation type="journal article" date="2016" name="Nat. Commun.">
        <title>The Gonium pectorale genome demonstrates co-option of cell cycle regulation during the evolution of multicellularity.</title>
        <authorList>
            <person name="Hanschen E.R."/>
            <person name="Marriage T.N."/>
            <person name="Ferris P.J."/>
            <person name="Hamaji T."/>
            <person name="Toyoda A."/>
            <person name="Fujiyama A."/>
            <person name="Neme R."/>
            <person name="Noguchi H."/>
            <person name="Minakuchi Y."/>
            <person name="Suzuki M."/>
            <person name="Kawai-Toyooka H."/>
            <person name="Smith D.R."/>
            <person name="Sparks H."/>
            <person name="Anderson J."/>
            <person name="Bakaric R."/>
            <person name="Luria V."/>
            <person name="Karger A."/>
            <person name="Kirschner M.W."/>
            <person name="Durand P.M."/>
            <person name="Michod R.E."/>
            <person name="Nozaki H."/>
            <person name="Olson B.J."/>
        </authorList>
    </citation>
    <scope>NUCLEOTIDE SEQUENCE [LARGE SCALE GENOMIC DNA]</scope>
    <source>
        <strain evidence="3">NIES-2863</strain>
    </source>
</reference>
<keyword evidence="3" id="KW-1185">Reference proteome</keyword>
<keyword evidence="1" id="KW-0732">Signal</keyword>